<feature type="compositionally biased region" description="Basic and acidic residues" evidence="1">
    <location>
        <begin position="211"/>
        <end position="224"/>
    </location>
</feature>
<feature type="compositionally biased region" description="Polar residues" evidence="1">
    <location>
        <begin position="461"/>
        <end position="471"/>
    </location>
</feature>
<gene>
    <name evidence="2" type="ORF">HHK36_022284</name>
</gene>
<dbReference type="EMBL" id="JABCRI010000016">
    <property type="protein sequence ID" value="KAF8391944.1"/>
    <property type="molecule type" value="Genomic_DNA"/>
</dbReference>
<feature type="compositionally biased region" description="Basic and acidic residues" evidence="1">
    <location>
        <begin position="12"/>
        <end position="30"/>
    </location>
</feature>
<feature type="region of interest" description="Disordered" evidence="1">
    <location>
        <begin position="275"/>
        <end position="471"/>
    </location>
</feature>
<feature type="compositionally biased region" description="Basic and acidic residues" evidence="1">
    <location>
        <begin position="143"/>
        <end position="155"/>
    </location>
</feature>
<accession>A0A834YMP6</accession>
<keyword evidence="3" id="KW-1185">Reference proteome</keyword>
<dbReference type="PANTHER" id="PTHR34660">
    <property type="entry name" value="MYB-LIKE PROTEIN X"/>
    <property type="match status" value="1"/>
</dbReference>
<dbReference type="PANTHER" id="PTHR34660:SF3">
    <property type="entry name" value="RRM DOMAIN-CONTAINING PROTEIN"/>
    <property type="match status" value="1"/>
</dbReference>
<feature type="compositionally biased region" description="Basic and acidic residues" evidence="1">
    <location>
        <begin position="282"/>
        <end position="308"/>
    </location>
</feature>
<proteinExistence type="predicted"/>
<dbReference type="AlphaFoldDB" id="A0A834YMP6"/>
<comment type="caution">
    <text evidence="2">The sequence shown here is derived from an EMBL/GenBank/DDBJ whole genome shotgun (WGS) entry which is preliminary data.</text>
</comment>
<feature type="compositionally biased region" description="Basic and acidic residues" evidence="1">
    <location>
        <begin position="331"/>
        <end position="407"/>
    </location>
</feature>
<evidence type="ECO:0000313" key="3">
    <source>
        <dbReference type="Proteomes" id="UP000655225"/>
    </source>
</evidence>
<dbReference type="OMA" id="DWLFDRC"/>
<organism evidence="2 3">
    <name type="scientific">Tetracentron sinense</name>
    <name type="common">Spur-leaf</name>
    <dbReference type="NCBI Taxonomy" id="13715"/>
    <lineage>
        <taxon>Eukaryota</taxon>
        <taxon>Viridiplantae</taxon>
        <taxon>Streptophyta</taxon>
        <taxon>Embryophyta</taxon>
        <taxon>Tracheophyta</taxon>
        <taxon>Spermatophyta</taxon>
        <taxon>Magnoliopsida</taxon>
        <taxon>Trochodendrales</taxon>
        <taxon>Trochodendraceae</taxon>
        <taxon>Tetracentron</taxon>
    </lineage>
</organism>
<protein>
    <submittedName>
        <fullName evidence="2">Uncharacterized protein</fullName>
    </submittedName>
</protein>
<feature type="compositionally biased region" description="Basic and acidic residues" evidence="1">
    <location>
        <begin position="38"/>
        <end position="91"/>
    </location>
</feature>
<name>A0A834YMP6_TETSI</name>
<feature type="region of interest" description="Disordered" evidence="1">
    <location>
        <begin position="1"/>
        <end position="224"/>
    </location>
</feature>
<dbReference type="OrthoDB" id="1913135at2759"/>
<feature type="compositionally biased region" description="Basic and acidic residues" evidence="1">
    <location>
        <begin position="162"/>
        <end position="189"/>
    </location>
</feature>
<dbReference type="Proteomes" id="UP000655225">
    <property type="component" value="Unassembled WGS sequence"/>
</dbReference>
<sequence length="609" mass="70248">MSRCFPFPPPGYEKKTRTDDADLLTKEKQKEKRHKKDKRDEDKREGKEKKDKDRSKEKRREKKDQKEKHRDKKKDRDKDKNRSLDEKRIEGQPEGFNGEKLGQNSQSAEKINDAKFVQELGRRIRNGKREVGNQMVEKLAGTDQRRAEGMGRLLEDSGNWAEGKEKNKDKRGDDSQADGQRNRNEERSKGNAMVQNFIRVDQRSVEGMARPMEKDVEKRLEEKEKNRYGGVGDKFVQELGRRIRDDEKETGNQMVEKFTGTDQRRAEGMCRLLEKGISNCVEGREKNKDKRGDNRRASEQRNKDEERGMGNTVVQEFTTMDQKRVQGMVKSMEKDVEKRMEGKEKNKDKEGGEKQRDKHKDRDRDKKSKGKDKDKDRDREKKKEKEKVKEKSDHINKEGDKLRERGAKAPIDAVNMKPSQLPKHSDNSATTKGNLGKRKNFEMNGFLHDNDVRPTKLPRPASSTHPFTENGRTFEQCSTGIQFASNRQVTANNCKLDNKNHKVNGVIEAQSSSVDSTRPAFTTVQANVNAPSTKPPHPDFKYLSQILSVPKMEECPDFDDQEWLFSCDNIQSKKTKAGSTRVSETSQVWAEALQIELADICALPYVIPY</sequence>
<evidence type="ECO:0000256" key="1">
    <source>
        <dbReference type="SAM" id="MobiDB-lite"/>
    </source>
</evidence>
<feature type="compositionally biased region" description="Pro residues" evidence="1">
    <location>
        <begin position="1"/>
        <end position="11"/>
    </location>
</feature>
<reference evidence="2 3" key="1">
    <citation type="submission" date="2020-04" db="EMBL/GenBank/DDBJ databases">
        <title>Plant Genome Project.</title>
        <authorList>
            <person name="Zhang R.-G."/>
        </authorList>
    </citation>
    <scope>NUCLEOTIDE SEQUENCE [LARGE SCALE GENOMIC DNA]</scope>
    <source>
        <strain evidence="2">YNK0</strain>
        <tissue evidence="2">Leaf</tissue>
    </source>
</reference>
<evidence type="ECO:0000313" key="2">
    <source>
        <dbReference type="EMBL" id="KAF8391944.1"/>
    </source>
</evidence>